<evidence type="ECO:0000259" key="2">
    <source>
        <dbReference type="Pfam" id="PF24738"/>
    </source>
</evidence>
<dbReference type="Pfam" id="PF24738">
    <property type="entry name" value="DUF7689"/>
    <property type="match status" value="1"/>
</dbReference>
<feature type="signal peptide" evidence="1">
    <location>
        <begin position="1"/>
        <end position="27"/>
    </location>
</feature>
<evidence type="ECO:0000313" key="3">
    <source>
        <dbReference type="EMBL" id="TYK33014.1"/>
    </source>
</evidence>
<gene>
    <name evidence="3" type="ORF">FNJ60_10025</name>
</gene>
<evidence type="ECO:0000313" key="4">
    <source>
        <dbReference type="Proteomes" id="UP000324383"/>
    </source>
</evidence>
<feature type="domain" description="DUF7689" evidence="2">
    <location>
        <begin position="85"/>
        <end position="196"/>
    </location>
</feature>
<dbReference type="AlphaFoldDB" id="A0A5D3EEP7"/>
<keyword evidence="1" id="KW-0732">Signal</keyword>
<dbReference type="RefSeq" id="WP_051290203.1">
    <property type="nucleotide sequence ID" value="NZ_CAMBON010000068.1"/>
</dbReference>
<organism evidence="3 4">
    <name type="scientific">Bacteroides pyogenes</name>
    <dbReference type="NCBI Taxonomy" id="310300"/>
    <lineage>
        <taxon>Bacteria</taxon>
        <taxon>Pseudomonadati</taxon>
        <taxon>Bacteroidota</taxon>
        <taxon>Bacteroidia</taxon>
        <taxon>Bacteroidales</taxon>
        <taxon>Bacteroidaceae</taxon>
        <taxon>Bacteroides</taxon>
    </lineage>
</organism>
<protein>
    <recommendedName>
        <fullName evidence="2">DUF7689 domain-containing protein</fullName>
    </recommendedName>
</protein>
<dbReference type="Proteomes" id="UP000324383">
    <property type="component" value="Unassembled WGS sequence"/>
</dbReference>
<name>A0A5D3EEP7_9BACE</name>
<dbReference type="InterPro" id="IPR056106">
    <property type="entry name" value="DUF7689"/>
</dbReference>
<sequence>MRRLVFVKTFLLGIISLLCVIGCQNQADQDIGKPAATMTSAQSNVEEGTDFRSISQTKLNRRPTTSERLFLESTFPNLNVNDIWVTDEQTTQYNYVPYLMRITRQWINPRSELTDFQRQYKNAKSWYAALYNCNVIPRFVYNANVDGWGKSLSNMTHGRVVYSGITWESKLGQYLRITHSRKGLSGNNYGDVLTSFEKTNRYYRGMKNVAQHSRMDNTPLSAQQLSKIRDLISLVDKQTQIAFEITFSNWKKEWLSSPQTIISSDTNDAKKLDSYINLKSMGKAIIPLVVGKLVEEDNFFALVLYDDLQQNENEKISYKQTVDKDWLFEGEQSRARRTVKLWLASQKG</sequence>
<evidence type="ECO:0000256" key="1">
    <source>
        <dbReference type="SAM" id="SignalP"/>
    </source>
</evidence>
<dbReference type="EMBL" id="VKLW01000021">
    <property type="protein sequence ID" value="TYK33014.1"/>
    <property type="molecule type" value="Genomic_DNA"/>
</dbReference>
<feature type="chain" id="PRO_5030116273" description="DUF7689 domain-containing protein" evidence="1">
    <location>
        <begin position="28"/>
        <end position="348"/>
    </location>
</feature>
<keyword evidence="4" id="KW-1185">Reference proteome</keyword>
<accession>A0A5D3EEP7</accession>
<proteinExistence type="predicted"/>
<reference evidence="3 4" key="1">
    <citation type="submission" date="2019-07" db="EMBL/GenBank/DDBJ databases">
        <title>Draft Genome Sequences of Bacteroides pyogenes Strains Isolated from the Uterus Holstein Dairy Cows with Metritis.</title>
        <authorList>
            <person name="Cunha F."/>
            <person name="Galvao K.N."/>
            <person name="Jeon S.J."/>
            <person name="Jeong K.C."/>
        </authorList>
    </citation>
    <scope>NUCLEOTIDE SEQUENCE [LARGE SCALE GENOMIC DNA]</scope>
    <source>
        <strain evidence="3 4">KG-31</strain>
    </source>
</reference>
<comment type="caution">
    <text evidence="3">The sequence shown here is derived from an EMBL/GenBank/DDBJ whole genome shotgun (WGS) entry which is preliminary data.</text>
</comment>